<proteinExistence type="predicted"/>
<feature type="region of interest" description="Disordered" evidence="1">
    <location>
        <begin position="68"/>
        <end position="135"/>
    </location>
</feature>
<organism evidence="3 4">
    <name type="scientific">Paramuricea clavata</name>
    <name type="common">Red gorgonian</name>
    <name type="synonym">Violescent sea-whip</name>
    <dbReference type="NCBI Taxonomy" id="317549"/>
    <lineage>
        <taxon>Eukaryota</taxon>
        <taxon>Metazoa</taxon>
        <taxon>Cnidaria</taxon>
        <taxon>Anthozoa</taxon>
        <taxon>Octocorallia</taxon>
        <taxon>Malacalcyonacea</taxon>
        <taxon>Plexauridae</taxon>
        <taxon>Paramuricea</taxon>
    </lineage>
</organism>
<dbReference type="AlphaFoldDB" id="A0A7D9EAY8"/>
<dbReference type="Proteomes" id="UP001152795">
    <property type="component" value="Unassembled WGS sequence"/>
</dbReference>
<feature type="compositionally biased region" description="Basic and acidic residues" evidence="1">
    <location>
        <begin position="99"/>
        <end position="118"/>
    </location>
</feature>
<evidence type="ECO:0000256" key="1">
    <source>
        <dbReference type="SAM" id="MobiDB-lite"/>
    </source>
</evidence>
<keyword evidence="4" id="KW-1185">Reference proteome</keyword>
<dbReference type="EMBL" id="CACRXK020004502">
    <property type="protein sequence ID" value="CAB4002982.1"/>
    <property type="molecule type" value="Genomic_DNA"/>
</dbReference>
<sequence>MSFYYSIFLIGEVLKRRWKNLRDGMMRCLKKTNVGQKSDAGASKMPTCKLFDQLFFLRDCVSNRETTSNITLPSASPVNDSICEDSPNHNIPPSTEASTPKEKISTPDEKAAKRKLDLQDSGTKNKPYGRISKRADKQDKMTYSFIVEILDKLPPKKNGMARVEIQQVLMKHEFDIDD</sequence>
<evidence type="ECO:0000313" key="4">
    <source>
        <dbReference type="Proteomes" id="UP001152795"/>
    </source>
</evidence>
<evidence type="ECO:0000259" key="2">
    <source>
        <dbReference type="Pfam" id="PF10545"/>
    </source>
</evidence>
<feature type="domain" description="MADF" evidence="2">
    <location>
        <begin position="13"/>
        <end position="57"/>
    </location>
</feature>
<dbReference type="OrthoDB" id="6022274at2759"/>
<feature type="compositionally biased region" description="Polar residues" evidence="1">
    <location>
        <begin position="88"/>
        <end position="98"/>
    </location>
</feature>
<comment type="caution">
    <text evidence="3">The sequence shown here is derived from an EMBL/GenBank/DDBJ whole genome shotgun (WGS) entry which is preliminary data.</text>
</comment>
<protein>
    <recommendedName>
        <fullName evidence="2">MADF domain-containing protein</fullName>
    </recommendedName>
</protein>
<gene>
    <name evidence="3" type="ORF">PACLA_8A073236</name>
</gene>
<feature type="compositionally biased region" description="Polar residues" evidence="1">
    <location>
        <begin position="68"/>
        <end position="79"/>
    </location>
</feature>
<dbReference type="InterPro" id="IPR006578">
    <property type="entry name" value="MADF-dom"/>
</dbReference>
<dbReference type="Pfam" id="PF10545">
    <property type="entry name" value="MADF_DNA_bdg"/>
    <property type="match status" value="1"/>
</dbReference>
<accession>A0A7D9EAY8</accession>
<reference evidence="3" key="1">
    <citation type="submission" date="2020-04" db="EMBL/GenBank/DDBJ databases">
        <authorList>
            <person name="Alioto T."/>
            <person name="Alioto T."/>
            <person name="Gomez Garrido J."/>
        </authorList>
    </citation>
    <scope>NUCLEOTIDE SEQUENCE</scope>
    <source>
        <strain evidence="3">A484AB</strain>
    </source>
</reference>
<name>A0A7D9EAY8_PARCT</name>
<evidence type="ECO:0000313" key="3">
    <source>
        <dbReference type="EMBL" id="CAB4002982.1"/>
    </source>
</evidence>